<accession>A0A450U2T6</accession>
<dbReference type="InterPro" id="IPR038461">
    <property type="entry name" value="Schlafen_AlbA_2_dom_sf"/>
</dbReference>
<feature type="modified residue" description="4-aspartylphosphate" evidence="1">
    <location>
        <position position="62"/>
    </location>
</feature>
<sequence>MTEEIINLADVCMLVVEDTLSYWEELRASLEDYGYRAVELAENPEQAIERLETGHFDVIIADMRFGKDARGGFSVLKEVKNRNITSVLIVLTANDNWQDCRESFRGGAWDYLSKTMPDEDVIEILHRSILDALEYVRKYGSRSDELWVWENHERLLHEYPNQYIAVMNNTVIDSNASREALLARIHERNLPLLVPIVRYMDMEDIHKLSVDEIIERDEGDRVEFKRTFLGSDAGDDGKKAHGVLRTIAAFLNSRGGVLLIGVEDDKNIFGLEEDYKSLGKKPNRDGFNTALTNRITDSIGATFMPYITIGPHSLEGKEIAVVRVRKAPSPAFVKFRKRGDLQEYFYIRAGATNRPLGMEETYHHLCGKMRPALG</sequence>
<dbReference type="Pfam" id="PF04326">
    <property type="entry name" value="SLFN_AlbA_2"/>
    <property type="match status" value="1"/>
</dbReference>
<proteinExistence type="predicted"/>
<protein>
    <submittedName>
        <fullName evidence="3">DNA-binding domain-containing protein</fullName>
    </submittedName>
</protein>
<dbReference type="InterPro" id="IPR001789">
    <property type="entry name" value="Sig_transdc_resp-reg_receiver"/>
</dbReference>
<dbReference type="GO" id="GO:0000160">
    <property type="term" value="P:phosphorelay signal transduction system"/>
    <property type="evidence" value="ECO:0007669"/>
    <property type="project" value="InterPro"/>
</dbReference>
<dbReference type="Gene3D" id="3.30.950.30">
    <property type="entry name" value="Schlafen, AAA domain"/>
    <property type="match status" value="1"/>
</dbReference>
<organism evidence="3">
    <name type="scientific">Candidatus Kentrum sp. FW</name>
    <dbReference type="NCBI Taxonomy" id="2126338"/>
    <lineage>
        <taxon>Bacteria</taxon>
        <taxon>Pseudomonadati</taxon>
        <taxon>Pseudomonadota</taxon>
        <taxon>Gammaproteobacteria</taxon>
        <taxon>Candidatus Kentrum</taxon>
    </lineage>
</organism>
<dbReference type="InterPro" id="IPR011006">
    <property type="entry name" value="CheY-like_superfamily"/>
</dbReference>
<dbReference type="SUPFAM" id="SSF52172">
    <property type="entry name" value="CheY-like"/>
    <property type="match status" value="1"/>
</dbReference>
<dbReference type="PROSITE" id="PS50110">
    <property type="entry name" value="RESPONSE_REGULATORY"/>
    <property type="match status" value="1"/>
</dbReference>
<dbReference type="CDD" id="cd00156">
    <property type="entry name" value="REC"/>
    <property type="match status" value="1"/>
</dbReference>
<keyword evidence="3" id="KW-0238">DNA-binding</keyword>
<gene>
    <name evidence="3" type="ORF">BECKFW1821C_GA0114237_11234</name>
</gene>
<name>A0A450U2T6_9GAMM</name>
<evidence type="ECO:0000313" key="3">
    <source>
        <dbReference type="EMBL" id="VFJ77439.1"/>
    </source>
</evidence>
<dbReference type="PANTHER" id="PTHR30595">
    <property type="entry name" value="GLPR-RELATED TRANSCRIPTIONAL REPRESSOR"/>
    <property type="match status" value="1"/>
</dbReference>
<dbReference type="InterPro" id="IPR007421">
    <property type="entry name" value="Schlafen_AlbA_2_dom"/>
</dbReference>
<reference evidence="3" key="1">
    <citation type="submission" date="2019-02" db="EMBL/GenBank/DDBJ databases">
        <authorList>
            <person name="Gruber-Vodicka R. H."/>
            <person name="Seah K. B. B."/>
        </authorList>
    </citation>
    <scope>NUCLEOTIDE SEQUENCE</scope>
    <source>
        <strain evidence="3">BECK_BZ131</strain>
    </source>
</reference>
<dbReference type="Gene3D" id="3.40.50.2300">
    <property type="match status" value="1"/>
</dbReference>
<dbReference type="PANTHER" id="PTHR30595:SF6">
    <property type="entry name" value="SCHLAFEN ALBA-2 DOMAIN-CONTAINING PROTEIN"/>
    <property type="match status" value="1"/>
</dbReference>
<dbReference type="Pfam" id="PF00072">
    <property type="entry name" value="Response_reg"/>
    <property type="match status" value="1"/>
</dbReference>
<dbReference type="EMBL" id="CAADFE010000123">
    <property type="protein sequence ID" value="VFJ77439.1"/>
    <property type="molecule type" value="Genomic_DNA"/>
</dbReference>
<dbReference type="AlphaFoldDB" id="A0A450U2T6"/>
<dbReference type="SMART" id="SM00448">
    <property type="entry name" value="REC"/>
    <property type="match status" value="1"/>
</dbReference>
<feature type="domain" description="Response regulatory" evidence="2">
    <location>
        <begin position="12"/>
        <end position="129"/>
    </location>
</feature>
<keyword evidence="1" id="KW-0597">Phosphoprotein</keyword>
<evidence type="ECO:0000259" key="2">
    <source>
        <dbReference type="PROSITE" id="PS50110"/>
    </source>
</evidence>
<evidence type="ECO:0000256" key="1">
    <source>
        <dbReference type="PROSITE-ProRule" id="PRU00169"/>
    </source>
</evidence>
<dbReference type="GO" id="GO:0003677">
    <property type="term" value="F:DNA binding"/>
    <property type="evidence" value="ECO:0007669"/>
    <property type="project" value="UniProtKB-KW"/>
</dbReference>